<name>A0A1C7P320_9HYPH</name>
<organism evidence="6 7">
    <name type="scientific">Pararhizobium polonicum</name>
    <dbReference type="NCBI Taxonomy" id="1612624"/>
    <lineage>
        <taxon>Bacteria</taxon>
        <taxon>Pseudomonadati</taxon>
        <taxon>Pseudomonadota</taxon>
        <taxon>Alphaproteobacteria</taxon>
        <taxon>Hyphomicrobiales</taxon>
        <taxon>Rhizobiaceae</taxon>
        <taxon>Rhizobium/Agrobacterium group</taxon>
        <taxon>Pararhizobium</taxon>
    </lineage>
</organism>
<dbReference type="GO" id="GO:0042597">
    <property type="term" value="C:periplasmic space"/>
    <property type="evidence" value="ECO:0007669"/>
    <property type="project" value="UniProtKB-SubCell"/>
</dbReference>
<dbReference type="SMART" id="SM00062">
    <property type="entry name" value="PBPb"/>
    <property type="match status" value="1"/>
</dbReference>
<dbReference type="Pfam" id="PF00497">
    <property type="entry name" value="SBP_bac_3"/>
    <property type="match status" value="1"/>
</dbReference>
<keyword evidence="7" id="KW-1185">Reference proteome</keyword>
<dbReference type="GO" id="GO:0016020">
    <property type="term" value="C:membrane"/>
    <property type="evidence" value="ECO:0007669"/>
    <property type="project" value="InterPro"/>
</dbReference>
<evidence type="ECO:0000256" key="3">
    <source>
        <dbReference type="SAM" id="SignalP"/>
    </source>
</evidence>
<dbReference type="PANTHER" id="PTHR35936">
    <property type="entry name" value="MEMBRANE-BOUND LYTIC MUREIN TRANSGLYCOSYLASE F"/>
    <property type="match status" value="1"/>
</dbReference>
<dbReference type="PANTHER" id="PTHR35936:SF38">
    <property type="entry name" value="GLUTAMINE-BINDING PERIPLASMIC PROTEIN"/>
    <property type="match status" value="1"/>
</dbReference>
<evidence type="ECO:0000259" key="4">
    <source>
        <dbReference type="SMART" id="SM00062"/>
    </source>
</evidence>
<accession>A0A1C7P320</accession>
<feature type="domain" description="Solute-binding protein family 3/N-terminal" evidence="4">
    <location>
        <begin position="26"/>
        <end position="246"/>
    </location>
</feature>
<evidence type="ECO:0000313" key="7">
    <source>
        <dbReference type="Proteomes" id="UP000093111"/>
    </source>
</evidence>
<gene>
    <name evidence="6" type="primary">glnH</name>
    <name evidence="6" type="ORF">ADU59_09840</name>
</gene>
<dbReference type="InterPro" id="IPR001638">
    <property type="entry name" value="Solute-binding_3/MltF_N"/>
</dbReference>
<evidence type="ECO:0000256" key="1">
    <source>
        <dbReference type="ARBA" id="ARBA00004418"/>
    </source>
</evidence>
<dbReference type="RefSeq" id="WP_068953913.1">
    <property type="nucleotide sequence ID" value="NZ_LGLV01000006.1"/>
</dbReference>
<evidence type="ECO:0000313" key="6">
    <source>
        <dbReference type="EMBL" id="OBZ95665.1"/>
    </source>
</evidence>
<feature type="domain" description="Ionotropic glutamate receptor C-terminal" evidence="5">
    <location>
        <begin position="26"/>
        <end position="245"/>
    </location>
</feature>
<dbReference type="AlphaFoldDB" id="A0A1C7P320"/>
<proteinExistence type="predicted"/>
<dbReference type="EMBL" id="LGLV01000006">
    <property type="protein sequence ID" value="OBZ95665.1"/>
    <property type="molecule type" value="Genomic_DNA"/>
</dbReference>
<dbReference type="Proteomes" id="UP000093111">
    <property type="component" value="Unassembled WGS sequence"/>
</dbReference>
<feature type="chain" id="PRO_5008890184" evidence="3">
    <location>
        <begin position="23"/>
        <end position="248"/>
    </location>
</feature>
<comment type="caution">
    <text evidence="6">The sequence shown here is derived from an EMBL/GenBank/DDBJ whole genome shotgun (WGS) entry which is preliminary data.</text>
</comment>
<dbReference type="SMART" id="SM00079">
    <property type="entry name" value="PBPe"/>
    <property type="match status" value="1"/>
</dbReference>
<sequence length="248" mass="26614">MNRRTLIGAVFATMAFAHAAMAQDKPVVVGTSIDSKPFDFAQDGKYVGFDQDLLAEIAKDAGFKYEITPMDFGALIPALQTANIDLAISSIFMTDARKKVVDFSDVYYTSALGILVAANDMTIKSGDDLAGKKVASVTGAAATTWLKEHVPTAQVTLFPQVTNMFMELQASRADAVVYDYPFLAYFAATEGEGKVTVLERPVGDGIPVGIAFPKGSALVDKTNAALKTIKADGRYDAIYKKWFGKLPG</sequence>
<dbReference type="SUPFAM" id="SSF53850">
    <property type="entry name" value="Periplasmic binding protein-like II"/>
    <property type="match status" value="1"/>
</dbReference>
<protein>
    <submittedName>
        <fullName evidence="6">Glutamine ABC transporter substrate-bindnig protein</fullName>
    </submittedName>
</protein>
<evidence type="ECO:0000259" key="5">
    <source>
        <dbReference type="SMART" id="SM00079"/>
    </source>
</evidence>
<keyword evidence="2 3" id="KW-0732">Signal</keyword>
<dbReference type="GO" id="GO:0015276">
    <property type="term" value="F:ligand-gated monoatomic ion channel activity"/>
    <property type="evidence" value="ECO:0007669"/>
    <property type="project" value="InterPro"/>
</dbReference>
<dbReference type="OrthoDB" id="5419093at2"/>
<evidence type="ECO:0000256" key="2">
    <source>
        <dbReference type="ARBA" id="ARBA00022729"/>
    </source>
</evidence>
<reference evidence="6 7" key="1">
    <citation type="journal article" date="2016" name="Syst. Appl. Microbiol.">
        <title>Pararhizobium polonicum sp. nov. isolated from tumors on stone fruit rootstocks.</title>
        <authorList>
            <person name="Pulawska J."/>
            <person name="Kuzmanovic N."/>
            <person name="Willems A."/>
            <person name="Pothier J.F."/>
        </authorList>
    </citation>
    <scope>NUCLEOTIDE SEQUENCE [LARGE SCALE GENOMIC DNA]</scope>
    <source>
        <strain evidence="6 7">F5.1</strain>
    </source>
</reference>
<feature type="signal peptide" evidence="3">
    <location>
        <begin position="1"/>
        <end position="22"/>
    </location>
</feature>
<comment type="subcellular location">
    <subcellularLocation>
        <location evidence="1">Periplasm</location>
    </subcellularLocation>
</comment>
<dbReference type="Gene3D" id="3.40.190.10">
    <property type="entry name" value="Periplasmic binding protein-like II"/>
    <property type="match status" value="2"/>
</dbReference>
<dbReference type="InterPro" id="IPR001320">
    <property type="entry name" value="Iontro_rcpt_C"/>
</dbReference>
<dbReference type="PATRIC" id="fig|1612624.7.peg.3513"/>
<dbReference type="STRING" id="1612624.ADU59_09840"/>